<dbReference type="AlphaFoldDB" id="A0AAN8EBR4"/>
<name>A0AAN8EBR4_9EURO</name>
<feature type="domain" description="N-acetyltransferase" evidence="5">
    <location>
        <begin position="14"/>
        <end position="191"/>
    </location>
</feature>
<evidence type="ECO:0000313" key="6">
    <source>
        <dbReference type="EMBL" id="KAK5951689.1"/>
    </source>
</evidence>
<dbReference type="PANTHER" id="PTHR13256">
    <property type="entry name" value="N-ACETYLTRANSFERASE 9"/>
    <property type="match status" value="1"/>
</dbReference>
<evidence type="ECO:0000256" key="1">
    <source>
        <dbReference type="ARBA" id="ARBA00009342"/>
    </source>
</evidence>
<dbReference type="InterPro" id="IPR039135">
    <property type="entry name" value="NAT9-like"/>
</dbReference>
<dbReference type="InterPro" id="IPR000182">
    <property type="entry name" value="GNAT_dom"/>
</dbReference>
<evidence type="ECO:0000259" key="5">
    <source>
        <dbReference type="Pfam" id="PF13302"/>
    </source>
</evidence>
<feature type="region of interest" description="Disordered" evidence="4">
    <location>
        <begin position="247"/>
        <end position="302"/>
    </location>
</feature>
<dbReference type="PANTHER" id="PTHR13256:SF16">
    <property type="entry name" value="ALPHA_BETA-TUBULIN-N-ACETYLTRANSFERASE 9"/>
    <property type="match status" value="1"/>
</dbReference>
<evidence type="ECO:0000256" key="2">
    <source>
        <dbReference type="ARBA" id="ARBA00022679"/>
    </source>
</evidence>
<feature type="compositionally biased region" description="Basic and acidic residues" evidence="4">
    <location>
        <begin position="275"/>
        <end position="288"/>
    </location>
</feature>
<organism evidence="6 7">
    <name type="scientific">Knufia fluminis</name>
    <dbReference type="NCBI Taxonomy" id="191047"/>
    <lineage>
        <taxon>Eukaryota</taxon>
        <taxon>Fungi</taxon>
        <taxon>Dikarya</taxon>
        <taxon>Ascomycota</taxon>
        <taxon>Pezizomycotina</taxon>
        <taxon>Eurotiomycetes</taxon>
        <taxon>Chaetothyriomycetidae</taxon>
        <taxon>Chaetothyriales</taxon>
        <taxon>Trichomeriaceae</taxon>
        <taxon>Knufia</taxon>
    </lineage>
</organism>
<dbReference type="SUPFAM" id="SSF55729">
    <property type="entry name" value="Acyl-CoA N-acyltransferases (Nat)"/>
    <property type="match status" value="1"/>
</dbReference>
<gene>
    <name evidence="6" type="ORF">OHC33_007368</name>
</gene>
<evidence type="ECO:0000313" key="7">
    <source>
        <dbReference type="Proteomes" id="UP001316803"/>
    </source>
</evidence>
<accession>A0AAN8EBR4</accession>
<dbReference type="Pfam" id="PF13302">
    <property type="entry name" value="Acetyltransf_3"/>
    <property type="match status" value="1"/>
</dbReference>
<reference evidence="6 7" key="1">
    <citation type="submission" date="2022-12" db="EMBL/GenBank/DDBJ databases">
        <title>Genomic features and morphological characterization of a novel Knufia sp. strain isolated from spacecraft assembly facility.</title>
        <authorList>
            <person name="Teixeira M."/>
            <person name="Chander A.M."/>
            <person name="Stajich J.E."/>
            <person name="Venkateswaran K."/>
        </authorList>
    </citation>
    <scope>NUCLEOTIDE SEQUENCE [LARGE SCALE GENOMIC DNA]</scope>
    <source>
        <strain evidence="6 7">FJI-L2-BK-P2</strain>
    </source>
</reference>
<dbReference type="InterPro" id="IPR016181">
    <property type="entry name" value="Acyl_CoA_acyltransferase"/>
</dbReference>
<evidence type="ECO:0000256" key="4">
    <source>
        <dbReference type="SAM" id="MobiDB-lite"/>
    </source>
</evidence>
<proteinExistence type="inferred from homology"/>
<keyword evidence="2" id="KW-0808">Transferase</keyword>
<comment type="similarity">
    <text evidence="1">Belongs to the acetyltransferase family. GNAT subfamily.</text>
</comment>
<feature type="compositionally biased region" description="Polar residues" evidence="4">
    <location>
        <begin position="254"/>
        <end position="263"/>
    </location>
</feature>
<dbReference type="Proteomes" id="UP001316803">
    <property type="component" value="Unassembled WGS sequence"/>
</dbReference>
<feature type="compositionally biased region" description="Polar residues" evidence="4">
    <location>
        <begin position="289"/>
        <end position="302"/>
    </location>
</feature>
<dbReference type="GO" id="GO:0008080">
    <property type="term" value="F:N-acetyltransferase activity"/>
    <property type="evidence" value="ECO:0007669"/>
    <property type="project" value="InterPro"/>
</dbReference>
<comment type="caution">
    <text evidence="6">The sequence shown here is derived from an EMBL/GenBank/DDBJ whole genome shotgun (WGS) entry which is preliminary data.</text>
</comment>
<keyword evidence="3" id="KW-0012">Acyltransferase</keyword>
<keyword evidence="7" id="KW-1185">Reference proteome</keyword>
<protein>
    <recommendedName>
        <fullName evidence="5">N-acetyltransferase domain-containing protein</fullName>
    </recommendedName>
</protein>
<sequence>MLINKDIAVHTNKVRLVPYCEHHVMRYHEWMKDPDIRLATASEALSLEDEYGMQRSWRTDKDKLTFISCQSSSASSEIVSPLQQSQDEETNSMLGDVNLFILANEEDSGNVSLVGELELMIGNKSNMRRGLGRAALLTFIAYVLKHEQEILEEYFSAPRDMTPVDCLDYYRVKIGETNVKSIGLFESLGFKTTEGFPNFFGEYELRVSNLKAEDVDTMMKERGIEGYAEVAYELGNDEKVRPVFEAQDERSAHSETGNSTTAMAKNGLGEALPLEAEKREIKDGEGRSDSTTTTLGTVISSG</sequence>
<evidence type="ECO:0000256" key="3">
    <source>
        <dbReference type="ARBA" id="ARBA00023315"/>
    </source>
</evidence>
<dbReference type="Gene3D" id="3.40.630.30">
    <property type="match status" value="1"/>
</dbReference>
<dbReference type="EMBL" id="JAKLMC020000019">
    <property type="protein sequence ID" value="KAK5951689.1"/>
    <property type="molecule type" value="Genomic_DNA"/>
</dbReference>